<comment type="subcellular location">
    <subcellularLocation>
        <location evidence="1">Endomembrane system</location>
        <topology evidence="1">Multi-pass membrane protein</topology>
    </subcellularLocation>
</comment>
<feature type="transmembrane region" description="Helical" evidence="9">
    <location>
        <begin position="69"/>
        <end position="93"/>
    </location>
</feature>
<dbReference type="AlphaFoldDB" id="A0A2R5GTP8"/>
<dbReference type="OrthoDB" id="409725at2759"/>
<accession>A0A2R5GTP8</accession>
<evidence type="ECO:0000256" key="1">
    <source>
        <dbReference type="ARBA" id="ARBA00004127"/>
    </source>
</evidence>
<evidence type="ECO:0000256" key="8">
    <source>
        <dbReference type="ARBA" id="ARBA00023136"/>
    </source>
</evidence>
<keyword evidence="11" id="KW-1185">Reference proteome</keyword>
<dbReference type="GO" id="GO:0051119">
    <property type="term" value="F:sugar transmembrane transporter activity"/>
    <property type="evidence" value="ECO:0007669"/>
    <property type="project" value="InterPro"/>
</dbReference>
<keyword evidence="8 9" id="KW-0472">Membrane</keyword>
<comment type="caution">
    <text evidence="10">The sequence shown here is derived from an EMBL/GenBank/DDBJ whole genome shotgun (WGS) entry which is preliminary data.</text>
</comment>
<keyword evidence="4 10" id="KW-0762">Sugar transport</keyword>
<organism evidence="10 11">
    <name type="scientific">Hondaea fermentalgiana</name>
    <dbReference type="NCBI Taxonomy" id="2315210"/>
    <lineage>
        <taxon>Eukaryota</taxon>
        <taxon>Sar</taxon>
        <taxon>Stramenopiles</taxon>
        <taxon>Bigyra</taxon>
        <taxon>Labyrinthulomycetes</taxon>
        <taxon>Thraustochytrida</taxon>
        <taxon>Thraustochytriidae</taxon>
        <taxon>Hondaea</taxon>
    </lineage>
</organism>
<keyword evidence="5 9" id="KW-0812">Transmembrane</keyword>
<feature type="transmembrane region" description="Helical" evidence="9">
    <location>
        <begin position="190"/>
        <end position="211"/>
    </location>
</feature>
<feature type="transmembrane region" description="Helical" evidence="9">
    <location>
        <begin position="45"/>
        <end position="63"/>
    </location>
</feature>
<reference evidence="10 11" key="1">
    <citation type="submission" date="2017-12" db="EMBL/GenBank/DDBJ databases">
        <title>Sequencing, de novo assembly and annotation of complete genome of a new Thraustochytrid species, strain FCC1311.</title>
        <authorList>
            <person name="Sedici K."/>
            <person name="Godart F."/>
            <person name="Aiese Cigliano R."/>
            <person name="Sanseverino W."/>
            <person name="Barakat M."/>
            <person name="Ortet P."/>
            <person name="Marechal E."/>
            <person name="Cagnac O."/>
            <person name="Amato A."/>
        </authorList>
    </citation>
    <scope>NUCLEOTIDE SEQUENCE [LARGE SCALE GENOMIC DNA]</scope>
</reference>
<dbReference type="Pfam" id="PF03083">
    <property type="entry name" value="MtN3_slv"/>
    <property type="match status" value="2"/>
</dbReference>
<evidence type="ECO:0000256" key="9">
    <source>
        <dbReference type="SAM" id="Phobius"/>
    </source>
</evidence>
<feature type="transmembrane region" description="Helical" evidence="9">
    <location>
        <begin position="131"/>
        <end position="155"/>
    </location>
</feature>
<evidence type="ECO:0000256" key="5">
    <source>
        <dbReference type="ARBA" id="ARBA00022692"/>
    </source>
</evidence>
<evidence type="ECO:0000256" key="6">
    <source>
        <dbReference type="ARBA" id="ARBA00022737"/>
    </source>
</evidence>
<proteinExistence type="inferred from homology"/>
<evidence type="ECO:0000313" key="11">
    <source>
        <dbReference type="Proteomes" id="UP000241890"/>
    </source>
</evidence>
<dbReference type="InParanoid" id="A0A2R5GTP8"/>
<dbReference type="GO" id="GO:0016020">
    <property type="term" value="C:membrane"/>
    <property type="evidence" value="ECO:0007669"/>
    <property type="project" value="InterPro"/>
</dbReference>
<dbReference type="GO" id="GO:0012505">
    <property type="term" value="C:endomembrane system"/>
    <property type="evidence" value="ECO:0007669"/>
    <property type="project" value="UniProtKB-SubCell"/>
</dbReference>
<feature type="transmembrane region" description="Helical" evidence="9">
    <location>
        <begin position="13"/>
        <end position="33"/>
    </location>
</feature>
<sequence>MTSPGGEVFVQEVAPVIGMVLTSLMYFGPMYAVLECRRKRRLGSLDPVLFAMTTPQAVMVATYGIMEGNVYFCTGAMVGTVLGIFYLLSAIKLTPSDEQVRRVELFLYPQLVIVAVNILIGLFNMPLATQIAGITSLVSSLALYGTPFLNLRVMLRERDASSINRGFLFMQIVSGTMWSLYSLLDFNVFVFVPGIVSLSFGLMQATLVLLYGRGRQRPDSEFLRGPWCCGRIFKRTETAPVNGALPPPLQAEFTTIPPPPQIDPTAALASTRLAVV</sequence>
<dbReference type="PANTHER" id="PTHR10791:SF224">
    <property type="entry name" value="SUGAR TRANSPORTER SWEET"/>
    <property type="match status" value="1"/>
</dbReference>
<protein>
    <submittedName>
        <fullName evidence="10">Bidirectional sugar transporter SWEET17</fullName>
    </submittedName>
</protein>
<dbReference type="InterPro" id="IPR047664">
    <property type="entry name" value="SWEET"/>
</dbReference>
<gene>
    <name evidence="10" type="ORF">FCC1311_104442</name>
</gene>
<dbReference type="PANTHER" id="PTHR10791">
    <property type="entry name" value="RAG1-ACTIVATING PROTEIN 1"/>
    <property type="match status" value="1"/>
</dbReference>
<comment type="similarity">
    <text evidence="2">Belongs to the SWEET sugar transporter family.</text>
</comment>
<feature type="transmembrane region" description="Helical" evidence="9">
    <location>
        <begin position="167"/>
        <end position="184"/>
    </location>
</feature>
<dbReference type="Gene3D" id="1.20.1280.290">
    <property type="match status" value="2"/>
</dbReference>
<evidence type="ECO:0000256" key="2">
    <source>
        <dbReference type="ARBA" id="ARBA00007809"/>
    </source>
</evidence>
<dbReference type="Proteomes" id="UP000241890">
    <property type="component" value="Unassembled WGS sequence"/>
</dbReference>
<keyword evidence="3" id="KW-0813">Transport</keyword>
<evidence type="ECO:0000313" key="10">
    <source>
        <dbReference type="EMBL" id="GBG34220.1"/>
    </source>
</evidence>
<keyword evidence="7 9" id="KW-1133">Transmembrane helix</keyword>
<feature type="transmembrane region" description="Helical" evidence="9">
    <location>
        <begin position="105"/>
        <end position="125"/>
    </location>
</feature>
<keyword evidence="6" id="KW-0677">Repeat</keyword>
<evidence type="ECO:0000256" key="3">
    <source>
        <dbReference type="ARBA" id="ARBA00022448"/>
    </source>
</evidence>
<evidence type="ECO:0000256" key="4">
    <source>
        <dbReference type="ARBA" id="ARBA00022597"/>
    </source>
</evidence>
<name>A0A2R5GTP8_9STRA</name>
<dbReference type="InterPro" id="IPR004316">
    <property type="entry name" value="SWEET_rpt"/>
</dbReference>
<evidence type="ECO:0000256" key="7">
    <source>
        <dbReference type="ARBA" id="ARBA00022989"/>
    </source>
</evidence>
<dbReference type="EMBL" id="BEYU01000184">
    <property type="protein sequence ID" value="GBG34220.1"/>
    <property type="molecule type" value="Genomic_DNA"/>
</dbReference>